<dbReference type="NCBIfam" id="TIGR00184">
    <property type="entry name" value="purA"/>
    <property type="match status" value="1"/>
</dbReference>
<dbReference type="PROSITE" id="PS01266">
    <property type="entry name" value="ADENYLOSUCCIN_SYN_1"/>
    <property type="match status" value="1"/>
</dbReference>
<feature type="binding site" evidence="8">
    <location>
        <position position="143"/>
    </location>
    <ligand>
        <name>IMP</name>
        <dbReference type="ChEBI" id="CHEBI:58053"/>
        <note>ligand shared between dimeric partners</note>
    </ligand>
</feature>
<dbReference type="SMART" id="SM00788">
    <property type="entry name" value="Adenylsucc_synt"/>
    <property type="match status" value="1"/>
</dbReference>
<dbReference type="Gene3D" id="1.10.300.10">
    <property type="entry name" value="Adenylosuccinate Synthetase, subunit A, domain 2"/>
    <property type="match status" value="1"/>
</dbReference>
<comment type="catalytic activity">
    <reaction evidence="8 10">
        <text>IMP + L-aspartate + GTP = N(6)-(1,2-dicarboxyethyl)-AMP + GDP + phosphate + 2 H(+)</text>
        <dbReference type="Rhea" id="RHEA:15753"/>
        <dbReference type="ChEBI" id="CHEBI:15378"/>
        <dbReference type="ChEBI" id="CHEBI:29991"/>
        <dbReference type="ChEBI" id="CHEBI:37565"/>
        <dbReference type="ChEBI" id="CHEBI:43474"/>
        <dbReference type="ChEBI" id="CHEBI:57567"/>
        <dbReference type="ChEBI" id="CHEBI:58053"/>
        <dbReference type="ChEBI" id="CHEBI:58189"/>
        <dbReference type="EC" id="6.3.4.4"/>
    </reaction>
</comment>
<dbReference type="EMBL" id="JAQOUE010000001">
    <property type="protein sequence ID" value="MDT7042318.1"/>
    <property type="molecule type" value="Genomic_DNA"/>
</dbReference>
<dbReference type="HAMAP" id="MF_00011">
    <property type="entry name" value="Adenylosucc_synth"/>
    <property type="match status" value="1"/>
</dbReference>
<dbReference type="Gene3D" id="3.40.440.10">
    <property type="entry name" value="Adenylosuccinate Synthetase, subunit A, domain 1"/>
    <property type="match status" value="1"/>
</dbReference>
<keyword evidence="12" id="KW-1185">Reference proteome</keyword>
<dbReference type="InterPro" id="IPR042109">
    <property type="entry name" value="Adenylosuccinate_synth_dom1"/>
</dbReference>
<feature type="active site" description="Proton acceptor" evidence="8">
    <location>
        <position position="13"/>
    </location>
</feature>
<comment type="function">
    <text evidence="8">Plays an important role in the de novo pathway of purine nucleotide biosynthesis. Catalyzes the first committed step in the biosynthesis of AMP from IMP.</text>
</comment>
<organism evidence="11 12">
    <name type="scientific">Candidatus Nitronereus thalassa</name>
    <dbReference type="NCBI Taxonomy" id="3020898"/>
    <lineage>
        <taxon>Bacteria</taxon>
        <taxon>Pseudomonadati</taxon>
        <taxon>Nitrospirota</taxon>
        <taxon>Nitrospiria</taxon>
        <taxon>Nitrospirales</taxon>
        <taxon>Nitrospiraceae</taxon>
        <taxon>Candidatus Nitronereus</taxon>
    </lineage>
</organism>
<dbReference type="InterPro" id="IPR018220">
    <property type="entry name" value="Adenylosuccin_syn_GTP-bd"/>
</dbReference>
<keyword evidence="3 8" id="KW-0479">Metal-binding</keyword>
<dbReference type="EC" id="6.3.4.4" evidence="8 10"/>
<feature type="active site" description="Proton donor" evidence="8">
    <location>
        <position position="41"/>
    </location>
</feature>
<evidence type="ECO:0000256" key="4">
    <source>
        <dbReference type="ARBA" id="ARBA00022741"/>
    </source>
</evidence>
<evidence type="ECO:0000256" key="9">
    <source>
        <dbReference type="PROSITE-ProRule" id="PRU10134"/>
    </source>
</evidence>
<dbReference type="PANTHER" id="PTHR11846">
    <property type="entry name" value="ADENYLOSUCCINATE SYNTHETASE"/>
    <property type="match status" value="1"/>
</dbReference>
<comment type="subcellular location">
    <subcellularLocation>
        <location evidence="8">Cytoplasm</location>
    </subcellularLocation>
</comment>
<dbReference type="NCBIfam" id="NF002223">
    <property type="entry name" value="PRK01117.1"/>
    <property type="match status" value="1"/>
</dbReference>
<evidence type="ECO:0000313" key="11">
    <source>
        <dbReference type="EMBL" id="MDT7042318.1"/>
    </source>
</evidence>
<dbReference type="RefSeq" id="WP_313832702.1">
    <property type="nucleotide sequence ID" value="NZ_JAQOUE010000001.1"/>
</dbReference>
<dbReference type="InterPro" id="IPR027417">
    <property type="entry name" value="P-loop_NTPase"/>
</dbReference>
<proteinExistence type="inferred from homology"/>
<feature type="binding site" description="in other chain" evidence="8">
    <location>
        <begin position="38"/>
        <end position="41"/>
    </location>
    <ligand>
        <name>IMP</name>
        <dbReference type="ChEBI" id="CHEBI:58053"/>
        <note>ligand shared between dimeric partners</note>
    </ligand>
</feature>
<dbReference type="Proteomes" id="UP001250932">
    <property type="component" value="Unassembled WGS sequence"/>
</dbReference>
<protein>
    <recommendedName>
        <fullName evidence="8 10">Adenylosuccinate synthetase</fullName>
        <shortName evidence="8">AMPSase</shortName>
        <shortName evidence="8">AdSS</shortName>
        <ecNumber evidence="8 10">6.3.4.4</ecNumber>
    </recommendedName>
    <alternativeName>
        <fullName evidence="8">IMP--aspartate ligase</fullName>
    </alternativeName>
</protein>
<feature type="binding site" description="in other chain" evidence="8">
    <location>
        <position position="129"/>
    </location>
    <ligand>
        <name>IMP</name>
        <dbReference type="ChEBI" id="CHEBI:58053"/>
        <note>ligand shared between dimeric partners</note>
    </ligand>
</feature>
<dbReference type="InterPro" id="IPR033128">
    <property type="entry name" value="Adenylosuccin_syn_Lys_AS"/>
</dbReference>
<feature type="binding site" evidence="8">
    <location>
        <position position="305"/>
    </location>
    <ligand>
        <name>GTP</name>
        <dbReference type="ChEBI" id="CHEBI:37565"/>
    </ligand>
</feature>
<comment type="cofactor">
    <cofactor evidence="8">
        <name>Mg(2+)</name>
        <dbReference type="ChEBI" id="CHEBI:18420"/>
    </cofactor>
    <text evidence="8">Binds 1 Mg(2+) ion per subunit.</text>
</comment>
<feature type="binding site" evidence="8">
    <location>
        <begin position="12"/>
        <end position="18"/>
    </location>
    <ligand>
        <name>GTP</name>
        <dbReference type="ChEBI" id="CHEBI:37565"/>
    </ligand>
</feature>
<dbReference type="InterPro" id="IPR042111">
    <property type="entry name" value="Adenylosuccinate_synth_dom3"/>
</dbReference>
<keyword evidence="4 8" id="KW-0547">Nucleotide-binding</keyword>
<feature type="binding site" description="in other chain" evidence="8">
    <location>
        <position position="303"/>
    </location>
    <ligand>
        <name>IMP</name>
        <dbReference type="ChEBI" id="CHEBI:58053"/>
        <note>ligand shared between dimeric partners</note>
    </ligand>
</feature>
<dbReference type="SUPFAM" id="SSF52540">
    <property type="entry name" value="P-loop containing nucleoside triphosphate hydrolases"/>
    <property type="match status" value="1"/>
</dbReference>
<comment type="similarity">
    <text evidence="8 10">Belongs to the adenylosuccinate synthetase family.</text>
</comment>
<dbReference type="PANTHER" id="PTHR11846:SF0">
    <property type="entry name" value="ADENYLOSUCCINATE SYNTHETASE"/>
    <property type="match status" value="1"/>
</dbReference>
<feature type="binding site" evidence="8">
    <location>
        <position position="40"/>
    </location>
    <ligand>
        <name>Mg(2+)</name>
        <dbReference type="ChEBI" id="CHEBI:18420"/>
    </ligand>
</feature>
<evidence type="ECO:0000256" key="3">
    <source>
        <dbReference type="ARBA" id="ARBA00022723"/>
    </source>
</evidence>
<comment type="subunit">
    <text evidence="1 8">Homodimer.</text>
</comment>
<evidence type="ECO:0000313" key="12">
    <source>
        <dbReference type="Proteomes" id="UP001250932"/>
    </source>
</evidence>
<evidence type="ECO:0000256" key="10">
    <source>
        <dbReference type="RuleBase" id="RU000520"/>
    </source>
</evidence>
<feature type="binding site" description="in other chain" evidence="8">
    <location>
        <begin position="13"/>
        <end position="16"/>
    </location>
    <ligand>
        <name>IMP</name>
        <dbReference type="ChEBI" id="CHEBI:58053"/>
        <note>ligand shared between dimeric partners</note>
    </ligand>
</feature>
<keyword evidence="7 8" id="KW-0342">GTP-binding</keyword>
<feature type="binding site" evidence="8">
    <location>
        <begin position="413"/>
        <end position="415"/>
    </location>
    <ligand>
        <name>GTP</name>
        <dbReference type="ChEBI" id="CHEBI:37565"/>
    </ligand>
</feature>
<feature type="binding site" description="in other chain" evidence="8">
    <location>
        <position position="239"/>
    </location>
    <ligand>
        <name>IMP</name>
        <dbReference type="ChEBI" id="CHEBI:58053"/>
        <note>ligand shared between dimeric partners</note>
    </ligand>
</feature>
<evidence type="ECO:0000256" key="8">
    <source>
        <dbReference type="HAMAP-Rule" id="MF_00011"/>
    </source>
</evidence>
<dbReference type="Pfam" id="PF00709">
    <property type="entry name" value="Adenylsucc_synt"/>
    <property type="match status" value="1"/>
</dbReference>
<evidence type="ECO:0000256" key="2">
    <source>
        <dbReference type="ARBA" id="ARBA00022598"/>
    </source>
</evidence>
<dbReference type="InterPro" id="IPR042110">
    <property type="entry name" value="Adenylosuccinate_synth_dom2"/>
</dbReference>
<feature type="binding site" evidence="8">
    <location>
        <begin position="299"/>
        <end position="305"/>
    </location>
    <ligand>
        <name>substrate</name>
    </ligand>
</feature>
<feature type="binding site" evidence="8">
    <location>
        <begin position="331"/>
        <end position="333"/>
    </location>
    <ligand>
        <name>GTP</name>
        <dbReference type="ChEBI" id="CHEBI:37565"/>
    </ligand>
</feature>
<comment type="caution">
    <text evidence="11">The sequence shown here is derived from an EMBL/GenBank/DDBJ whole genome shotgun (WGS) entry which is preliminary data.</text>
</comment>
<feature type="binding site" evidence="8">
    <location>
        <begin position="40"/>
        <end position="42"/>
    </location>
    <ligand>
        <name>GTP</name>
        <dbReference type="ChEBI" id="CHEBI:37565"/>
    </ligand>
</feature>
<feature type="active site" evidence="9">
    <location>
        <position position="140"/>
    </location>
</feature>
<sequence>MANLVVIGSQWGDEGKGKIVDILSRDADLVVRYQGGSNAGHTVVTRKGTYIFHLIPSGILSRGKLCVLGSGVVIDPGALIGELDQLQKHGIKVGKNFMISQRAHVIMPYHKAIDKAAEKAKGARRIGTTGKGIGPAYVDKMARIGIRIGDLLKPEIFRRKVEDNLVEINSFLRHMYKVRGFSADRIVEEYQHYAERLRPHVADDSLVLHKAMENGRRVLFEGAQGTHLDIDFGTYPFVTSSSSCAGGACIGTGVGPTKIDAVLGVTKAYTTRVGSGPFPTELSDAIGDGLQERGQEFGATTGRARRCGWLDIVVLRYAVRVNGCTSLAVTKLDVLDGSRQLKIAVGYRYQGKLYRDMPADLDILSKCEPVYEVMPAWTGSTSGVTTFKALPLEAKRYLGRIEELTGCPIDIVSTGSHREHTIILKNPMTYVRPRTKIPKVSA</sequence>
<feature type="binding site" description="in other chain" evidence="8">
    <location>
        <position position="224"/>
    </location>
    <ligand>
        <name>IMP</name>
        <dbReference type="ChEBI" id="CHEBI:58053"/>
        <note>ligand shared between dimeric partners</note>
    </ligand>
</feature>
<dbReference type="PROSITE" id="PS00513">
    <property type="entry name" value="ADENYLOSUCCIN_SYN_2"/>
    <property type="match status" value="1"/>
</dbReference>
<keyword evidence="6 8" id="KW-0460">Magnesium</keyword>
<dbReference type="CDD" id="cd03108">
    <property type="entry name" value="AdSS"/>
    <property type="match status" value="1"/>
</dbReference>
<comment type="pathway">
    <text evidence="8 10">Purine metabolism; AMP biosynthesis via de novo pathway; AMP from IMP: step 1/2.</text>
</comment>
<name>A0ABU3K7G5_9BACT</name>
<dbReference type="Gene3D" id="3.90.170.10">
    <property type="entry name" value="Adenylosuccinate Synthetase, subunit A, domain 3"/>
    <property type="match status" value="1"/>
</dbReference>
<evidence type="ECO:0000256" key="6">
    <source>
        <dbReference type="ARBA" id="ARBA00022842"/>
    </source>
</evidence>
<keyword evidence="5 8" id="KW-0658">Purine biosynthesis</keyword>
<evidence type="ECO:0000256" key="5">
    <source>
        <dbReference type="ARBA" id="ARBA00022755"/>
    </source>
</evidence>
<accession>A0ABU3K7G5</accession>
<gene>
    <name evidence="8" type="primary">purA</name>
    <name evidence="11" type="ORF">PPG34_08140</name>
</gene>
<keyword evidence="2 8" id="KW-0436">Ligase</keyword>
<reference evidence="11 12" key="1">
    <citation type="journal article" date="2023" name="ISME J.">
        <title>Cultivation and genomic characterization of novel and ubiquitous marine nitrite-oxidizing bacteria from the Nitrospirales.</title>
        <authorList>
            <person name="Mueller A.J."/>
            <person name="Daebeler A."/>
            <person name="Herbold C.W."/>
            <person name="Kirkegaard R.H."/>
            <person name="Daims H."/>
        </authorList>
    </citation>
    <scope>NUCLEOTIDE SEQUENCE [LARGE SCALE GENOMIC DNA]</scope>
    <source>
        <strain evidence="11 12">EB</strain>
    </source>
</reference>
<dbReference type="GO" id="GO:0004019">
    <property type="term" value="F:adenylosuccinate synthase activity"/>
    <property type="evidence" value="ECO:0007669"/>
    <property type="project" value="UniProtKB-EC"/>
</dbReference>
<keyword evidence="8" id="KW-0963">Cytoplasm</keyword>
<feature type="binding site" evidence="8">
    <location>
        <position position="13"/>
    </location>
    <ligand>
        <name>Mg(2+)</name>
        <dbReference type="ChEBI" id="CHEBI:18420"/>
    </ligand>
</feature>
<dbReference type="InterPro" id="IPR001114">
    <property type="entry name" value="Adenylosuccinate_synthetase"/>
</dbReference>
<evidence type="ECO:0000256" key="7">
    <source>
        <dbReference type="ARBA" id="ARBA00023134"/>
    </source>
</evidence>
<evidence type="ECO:0000256" key="1">
    <source>
        <dbReference type="ARBA" id="ARBA00011738"/>
    </source>
</evidence>